<protein>
    <submittedName>
        <fullName evidence="2">Uncharacterized protein</fullName>
    </submittedName>
</protein>
<dbReference type="EMBL" id="JACNJH010000289">
    <property type="protein sequence ID" value="MBC8363331.1"/>
    <property type="molecule type" value="Genomic_DNA"/>
</dbReference>
<proteinExistence type="predicted"/>
<feature type="transmembrane region" description="Helical" evidence="1">
    <location>
        <begin position="6"/>
        <end position="25"/>
    </location>
</feature>
<evidence type="ECO:0000256" key="1">
    <source>
        <dbReference type="SAM" id="Phobius"/>
    </source>
</evidence>
<accession>A0A8J6P003</accession>
<evidence type="ECO:0000313" key="2">
    <source>
        <dbReference type="EMBL" id="MBC8363331.1"/>
    </source>
</evidence>
<dbReference type="Proteomes" id="UP000603434">
    <property type="component" value="Unassembled WGS sequence"/>
</dbReference>
<keyword evidence="1" id="KW-0472">Membrane</keyword>
<dbReference type="AlphaFoldDB" id="A0A8J6P003"/>
<comment type="caution">
    <text evidence="2">The sequence shown here is derived from an EMBL/GenBank/DDBJ whole genome shotgun (WGS) entry which is preliminary data.</text>
</comment>
<gene>
    <name evidence="2" type="ORF">H8E23_18270</name>
</gene>
<organism evidence="2 3">
    <name type="scientific">Candidatus Desulfatibia profunda</name>
    <dbReference type="NCBI Taxonomy" id="2841695"/>
    <lineage>
        <taxon>Bacteria</taxon>
        <taxon>Pseudomonadati</taxon>
        <taxon>Thermodesulfobacteriota</taxon>
        <taxon>Desulfobacteria</taxon>
        <taxon>Desulfobacterales</taxon>
        <taxon>Desulfobacterales incertae sedis</taxon>
        <taxon>Candidatus Desulfatibia</taxon>
    </lineage>
</organism>
<sequence>MNLKRIFLLMLMMFFAVILFSACSYRQSIKKDAGVAKDASVSLVIETEASRIDAARAAGNSLLDESLKAAKDPVDLLQEMQR</sequence>
<dbReference type="PROSITE" id="PS51257">
    <property type="entry name" value="PROKAR_LIPOPROTEIN"/>
    <property type="match status" value="1"/>
</dbReference>
<evidence type="ECO:0000313" key="3">
    <source>
        <dbReference type="Proteomes" id="UP000603434"/>
    </source>
</evidence>
<name>A0A8J6P003_9BACT</name>
<keyword evidence="1" id="KW-1133">Transmembrane helix</keyword>
<reference evidence="2 3" key="1">
    <citation type="submission" date="2020-08" db="EMBL/GenBank/DDBJ databases">
        <title>Bridging the membrane lipid divide: bacteria of the FCB group superphylum have the potential to synthesize archaeal ether lipids.</title>
        <authorList>
            <person name="Villanueva L."/>
            <person name="Von Meijenfeldt F.A.B."/>
            <person name="Westbye A.B."/>
            <person name="Yadav S."/>
            <person name="Hopmans E.C."/>
            <person name="Dutilh B.E."/>
            <person name="Sinninghe Damste J.S."/>
        </authorList>
    </citation>
    <scope>NUCLEOTIDE SEQUENCE [LARGE SCALE GENOMIC DNA]</scope>
    <source>
        <strain evidence="2">NIOZ-UU30</strain>
    </source>
</reference>
<keyword evidence="1" id="KW-0812">Transmembrane</keyword>